<name>A0A2T0B9Y9_9CLOT</name>
<dbReference type="AlphaFoldDB" id="A0A2T0B9Y9"/>
<reference evidence="5 6" key="1">
    <citation type="submission" date="2018-03" db="EMBL/GenBank/DDBJ databases">
        <title>Genome sequence of Clostridium vincentii DSM 10228.</title>
        <authorList>
            <person name="Poehlein A."/>
            <person name="Daniel R."/>
        </authorList>
    </citation>
    <scope>NUCLEOTIDE SEQUENCE [LARGE SCALE GENOMIC DNA]</scope>
    <source>
        <strain evidence="5 6">DSM 10228</strain>
    </source>
</reference>
<dbReference type="Pfam" id="PF00496">
    <property type="entry name" value="SBP_bac_5"/>
    <property type="match status" value="1"/>
</dbReference>
<gene>
    <name evidence="5" type="primary">oppA_2</name>
    <name evidence="5" type="ORF">CLVI_30070</name>
</gene>
<organism evidence="5 6">
    <name type="scientific">Clostridium vincentii</name>
    <dbReference type="NCBI Taxonomy" id="52704"/>
    <lineage>
        <taxon>Bacteria</taxon>
        <taxon>Bacillati</taxon>
        <taxon>Bacillota</taxon>
        <taxon>Clostridia</taxon>
        <taxon>Eubacteriales</taxon>
        <taxon>Clostridiaceae</taxon>
        <taxon>Clostridium</taxon>
    </lineage>
</organism>
<dbReference type="GO" id="GO:1904680">
    <property type="term" value="F:peptide transmembrane transporter activity"/>
    <property type="evidence" value="ECO:0007669"/>
    <property type="project" value="TreeGrafter"/>
</dbReference>
<comment type="caution">
    <text evidence="5">The sequence shown here is derived from an EMBL/GenBank/DDBJ whole genome shotgun (WGS) entry which is preliminary data.</text>
</comment>
<keyword evidence="6" id="KW-1185">Reference proteome</keyword>
<accession>A0A2T0B9Y9</accession>
<keyword evidence="2" id="KW-0813">Transport</keyword>
<dbReference type="InterPro" id="IPR039424">
    <property type="entry name" value="SBP_5"/>
</dbReference>
<sequence length="488" mass="56003">MKKFIIAIVLTIVIVALILGFVDMTNSEITVDEKSIVYATTSIPNSLDKVTGLSKDEENIICATSKGLIEMGSDGKIIYSLASEIVEKEKSVEYEFTIRDDIFWSDGNPITAEDIRSYFKEVIKVEDNENIQGLLDVYGASEFRNGKGTFEKGVAINVEGNVLRIRLNNENENFLTELTKPQYRVRECIQLWSDMSKSYNEISYSGDYYIKSYQDEEVQLEKNTKIQSKAVNSIKIIKDDSKELSMASYEVGERDILLDPSRSQLERLDEIKRLYSYPTDSGFYVSIGPGQNELSLSDRKEIYTIIYNATETFGEENSNEVESAQGSYFRDDKEDLSKLQTRKVSLNNEGIWEKPNTITLLAVDNEESRDYCDFLKTWFKDKENINLKYSLIKEDDKDYNELKNKYDMILINCSQDVNNREELYEEMGGLLSVEESDYDDSSELEENLFYSYRILPVMFIDKNIAISDKLSNISVDGNGNIDFLSIKK</sequence>
<keyword evidence="3" id="KW-0732">Signal</keyword>
<evidence type="ECO:0000256" key="3">
    <source>
        <dbReference type="ARBA" id="ARBA00022729"/>
    </source>
</evidence>
<evidence type="ECO:0000256" key="1">
    <source>
        <dbReference type="ARBA" id="ARBA00005695"/>
    </source>
</evidence>
<dbReference type="EMBL" id="PVXQ01000044">
    <property type="protein sequence ID" value="PRR80716.1"/>
    <property type="molecule type" value="Genomic_DNA"/>
</dbReference>
<dbReference type="PANTHER" id="PTHR30290:SF9">
    <property type="entry name" value="OLIGOPEPTIDE-BINDING PROTEIN APPA"/>
    <property type="match status" value="1"/>
</dbReference>
<dbReference type="Gene3D" id="3.90.76.10">
    <property type="entry name" value="Dipeptide-binding Protein, Domain 1"/>
    <property type="match status" value="1"/>
</dbReference>
<dbReference type="GO" id="GO:0015833">
    <property type="term" value="P:peptide transport"/>
    <property type="evidence" value="ECO:0007669"/>
    <property type="project" value="TreeGrafter"/>
</dbReference>
<evidence type="ECO:0000313" key="6">
    <source>
        <dbReference type="Proteomes" id="UP000239471"/>
    </source>
</evidence>
<comment type="similarity">
    <text evidence="1">Belongs to the bacterial solute-binding protein 5 family.</text>
</comment>
<evidence type="ECO:0000259" key="4">
    <source>
        <dbReference type="Pfam" id="PF00496"/>
    </source>
</evidence>
<evidence type="ECO:0000256" key="2">
    <source>
        <dbReference type="ARBA" id="ARBA00022448"/>
    </source>
</evidence>
<dbReference type="RefSeq" id="WP_170065689.1">
    <property type="nucleotide sequence ID" value="NZ_PVXQ01000044.1"/>
</dbReference>
<dbReference type="SUPFAM" id="SSF53850">
    <property type="entry name" value="Periplasmic binding protein-like II"/>
    <property type="match status" value="1"/>
</dbReference>
<proteinExistence type="inferred from homology"/>
<dbReference type="Gene3D" id="3.10.105.10">
    <property type="entry name" value="Dipeptide-binding Protein, Domain 3"/>
    <property type="match status" value="1"/>
</dbReference>
<dbReference type="PANTHER" id="PTHR30290">
    <property type="entry name" value="PERIPLASMIC BINDING COMPONENT OF ABC TRANSPORTER"/>
    <property type="match status" value="1"/>
</dbReference>
<evidence type="ECO:0000313" key="5">
    <source>
        <dbReference type="EMBL" id="PRR80716.1"/>
    </source>
</evidence>
<dbReference type="InterPro" id="IPR000914">
    <property type="entry name" value="SBP_5_dom"/>
</dbReference>
<protein>
    <submittedName>
        <fullName evidence="5">Oligopeptide-binding protein OppA</fullName>
    </submittedName>
</protein>
<dbReference type="Gene3D" id="3.40.190.10">
    <property type="entry name" value="Periplasmic binding protein-like II"/>
    <property type="match status" value="1"/>
</dbReference>
<feature type="domain" description="Solute-binding protein family 5" evidence="4">
    <location>
        <begin position="77"/>
        <end position="425"/>
    </location>
</feature>
<dbReference type="Proteomes" id="UP000239471">
    <property type="component" value="Unassembled WGS sequence"/>
</dbReference>